<organism evidence="2 3">
    <name type="scientific">Paulownia witches'-broom phytoplasma</name>
    <dbReference type="NCBI Taxonomy" id="39647"/>
    <lineage>
        <taxon>Bacteria</taxon>
        <taxon>Bacillati</taxon>
        <taxon>Mycoplasmatota</taxon>
        <taxon>Mollicutes</taxon>
        <taxon>Acholeplasmatales</taxon>
        <taxon>Acholeplasmataceae</taxon>
        <taxon>Candidatus Phytoplasma</taxon>
        <taxon>16SrI (Aster yellows group)</taxon>
    </lineage>
</organism>
<reference evidence="2 3" key="1">
    <citation type="journal article" date="2021" name="Mol. Plant">
        <title>Genomic insights into the fast growth of paulownias and the formation of Paulownia witches' broom.</title>
        <authorList>
            <person name="Cao Y."/>
            <person name="Sun G."/>
            <person name="Zhai X."/>
            <person name="Xu P."/>
            <person name="Ma L."/>
            <person name="Deng M."/>
            <person name="Zhao Z."/>
            <person name="Yang H."/>
            <person name="Dong Y."/>
            <person name="Shang Z."/>
            <person name="Lv Y."/>
            <person name="Yan L."/>
            <person name="Liu H."/>
            <person name="Cao X."/>
            <person name="Li B."/>
            <person name="Wang Z."/>
            <person name="Zhao X."/>
            <person name="Yu H."/>
            <person name="Wang F."/>
            <person name="Ma W."/>
            <person name="Huang J."/>
            <person name="Fan G."/>
        </authorList>
    </citation>
    <scope>NUCLEOTIDE SEQUENCE [LARGE SCALE GENOMIC DNA]</scope>
    <source>
        <strain evidence="2 3">Zhengzhou</strain>
    </source>
</reference>
<sequence length="82" mass="9711">MKTKINYFDNIICLLMGMIIAIFVYIQFIEKTPANSNIENIPSNSNFQEPITIFKDKIIEKEIIKEIEKPVIQDQDIKRFKF</sequence>
<accession>A0ABX8TQ42</accession>
<dbReference type="EMBL" id="CP066882">
    <property type="protein sequence ID" value="QYC31429.1"/>
    <property type="molecule type" value="Genomic_DNA"/>
</dbReference>
<evidence type="ECO:0000313" key="3">
    <source>
        <dbReference type="Proteomes" id="UP000825369"/>
    </source>
</evidence>
<protein>
    <recommendedName>
        <fullName evidence="4">Effector</fullName>
    </recommendedName>
</protein>
<dbReference type="RefSeq" id="WP_201736622.1">
    <property type="nucleotide sequence ID" value="NZ_CP066882.1"/>
</dbReference>
<keyword evidence="1" id="KW-1133">Transmembrane helix</keyword>
<name>A0ABX8TQ42_9MOLU</name>
<proteinExistence type="predicted"/>
<evidence type="ECO:0000256" key="1">
    <source>
        <dbReference type="SAM" id="Phobius"/>
    </source>
</evidence>
<dbReference type="Proteomes" id="UP000825369">
    <property type="component" value="Chromosome"/>
</dbReference>
<keyword evidence="3" id="KW-1185">Reference proteome</keyword>
<evidence type="ECO:0000313" key="2">
    <source>
        <dbReference type="EMBL" id="QYC31429.1"/>
    </source>
</evidence>
<keyword evidence="1" id="KW-0812">Transmembrane</keyword>
<keyword evidence="1" id="KW-0472">Membrane</keyword>
<feature type="transmembrane region" description="Helical" evidence="1">
    <location>
        <begin position="7"/>
        <end position="28"/>
    </location>
</feature>
<evidence type="ECO:0008006" key="4">
    <source>
        <dbReference type="Google" id="ProtNLM"/>
    </source>
</evidence>
<gene>
    <name evidence="2" type="ORF">HGD80_02695</name>
</gene>